<dbReference type="InterPro" id="IPR012340">
    <property type="entry name" value="NA-bd_OB-fold"/>
</dbReference>
<dbReference type="Gene3D" id="2.40.50.140">
    <property type="entry name" value="Nucleic acid-binding proteins"/>
    <property type="match status" value="1"/>
</dbReference>
<sequence length="42" mass="5017">LDYRTMQYLYNDGDSYYFMDEETFEQTPINASQNAQVNIKSL</sequence>
<organism evidence="2">
    <name type="scientific">marine sediment metagenome</name>
    <dbReference type="NCBI Taxonomy" id="412755"/>
    <lineage>
        <taxon>unclassified sequences</taxon>
        <taxon>metagenomes</taxon>
        <taxon>ecological metagenomes</taxon>
    </lineage>
</organism>
<dbReference type="AlphaFoldDB" id="X1K389"/>
<dbReference type="InterPro" id="IPR001059">
    <property type="entry name" value="Transl_elong_P/YeiP_cen"/>
</dbReference>
<proteinExistence type="predicted"/>
<protein>
    <recommendedName>
        <fullName evidence="1">Translation elongation factor P/YeiP central domain-containing protein</fullName>
    </recommendedName>
</protein>
<gene>
    <name evidence="2" type="ORF">S03H2_69982</name>
</gene>
<reference evidence="2" key="1">
    <citation type="journal article" date="2014" name="Front. Microbiol.">
        <title>High frequency of phylogenetically diverse reductive dehalogenase-homologous genes in deep subseafloor sedimentary metagenomes.</title>
        <authorList>
            <person name="Kawai M."/>
            <person name="Futagami T."/>
            <person name="Toyoda A."/>
            <person name="Takaki Y."/>
            <person name="Nishi S."/>
            <person name="Hori S."/>
            <person name="Arai W."/>
            <person name="Tsubouchi T."/>
            <person name="Morono Y."/>
            <person name="Uchiyama I."/>
            <person name="Ito T."/>
            <person name="Fujiyama A."/>
            <person name="Inagaki F."/>
            <person name="Takami H."/>
        </authorList>
    </citation>
    <scope>NUCLEOTIDE SEQUENCE</scope>
    <source>
        <strain evidence="2">Expedition CK06-06</strain>
    </source>
</reference>
<evidence type="ECO:0000313" key="2">
    <source>
        <dbReference type="EMBL" id="GAI01452.1"/>
    </source>
</evidence>
<dbReference type="GO" id="GO:0003746">
    <property type="term" value="F:translation elongation factor activity"/>
    <property type="evidence" value="ECO:0007669"/>
    <property type="project" value="InterPro"/>
</dbReference>
<dbReference type="SMART" id="SM01185">
    <property type="entry name" value="EFP"/>
    <property type="match status" value="1"/>
</dbReference>
<feature type="domain" description="Translation elongation factor P/YeiP central" evidence="1">
    <location>
        <begin position="3"/>
        <end position="42"/>
    </location>
</feature>
<accession>X1K389</accession>
<dbReference type="SUPFAM" id="SSF50249">
    <property type="entry name" value="Nucleic acid-binding proteins"/>
    <property type="match status" value="1"/>
</dbReference>
<comment type="caution">
    <text evidence="2">The sequence shown here is derived from an EMBL/GenBank/DDBJ whole genome shotgun (WGS) entry which is preliminary data.</text>
</comment>
<name>X1K389_9ZZZZ</name>
<evidence type="ECO:0000259" key="1">
    <source>
        <dbReference type="SMART" id="SM01185"/>
    </source>
</evidence>
<dbReference type="EMBL" id="BARU01046372">
    <property type="protein sequence ID" value="GAI01452.1"/>
    <property type="molecule type" value="Genomic_DNA"/>
</dbReference>
<dbReference type="Pfam" id="PF01132">
    <property type="entry name" value="EFP"/>
    <property type="match status" value="1"/>
</dbReference>
<feature type="non-terminal residue" evidence="2">
    <location>
        <position position="1"/>
    </location>
</feature>